<feature type="chain" id="PRO_5019435204" evidence="5">
    <location>
        <begin position="23"/>
        <end position="147"/>
    </location>
</feature>
<dbReference type="PROSITE" id="PS51007">
    <property type="entry name" value="CYTC"/>
    <property type="match status" value="1"/>
</dbReference>
<reference evidence="7 8" key="1">
    <citation type="submission" date="2019-01" db="EMBL/GenBank/DDBJ databases">
        <title>Sinorhodobacter populi sp. nov. isolated from the symptomatic bark tissue of Populus euramericana canker.</title>
        <authorList>
            <person name="Xu G."/>
        </authorList>
    </citation>
    <scope>NUCLEOTIDE SEQUENCE [LARGE SCALE GENOMIC DNA]</scope>
    <source>
        <strain evidence="7 8">CCTCC AB2012026</strain>
    </source>
</reference>
<dbReference type="InterPro" id="IPR051459">
    <property type="entry name" value="Cytochrome_c-type_DH"/>
</dbReference>
<evidence type="ECO:0000313" key="8">
    <source>
        <dbReference type="Proteomes" id="UP000286594"/>
    </source>
</evidence>
<name>A0A443LEQ0_9RHOB</name>
<feature type="signal peptide" evidence="5">
    <location>
        <begin position="1"/>
        <end position="22"/>
    </location>
</feature>
<evidence type="ECO:0000256" key="2">
    <source>
        <dbReference type="ARBA" id="ARBA00022723"/>
    </source>
</evidence>
<dbReference type="SUPFAM" id="SSF46626">
    <property type="entry name" value="Cytochrome c"/>
    <property type="match status" value="1"/>
</dbReference>
<dbReference type="PANTHER" id="PTHR35008">
    <property type="entry name" value="BLL4482 PROTEIN-RELATED"/>
    <property type="match status" value="1"/>
</dbReference>
<evidence type="ECO:0000256" key="1">
    <source>
        <dbReference type="ARBA" id="ARBA00022617"/>
    </source>
</evidence>
<evidence type="ECO:0000313" key="7">
    <source>
        <dbReference type="EMBL" id="RWR47654.1"/>
    </source>
</evidence>
<keyword evidence="2 4" id="KW-0479">Metal-binding</keyword>
<dbReference type="InterPro" id="IPR009056">
    <property type="entry name" value="Cyt_c-like_dom"/>
</dbReference>
<dbReference type="RefSeq" id="WP_128149434.1">
    <property type="nucleotide sequence ID" value="NZ_SAVB01000014.1"/>
</dbReference>
<dbReference type="AlphaFoldDB" id="A0A443LEQ0"/>
<organism evidence="7 8">
    <name type="scientific">Paenirhodobacter ferrireducens</name>
    <dbReference type="NCBI Taxonomy" id="1215032"/>
    <lineage>
        <taxon>Bacteria</taxon>
        <taxon>Pseudomonadati</taxon>
        <taxon>Pseudomonadota</taxon>
        <taxon>Alphaproteobacteria</taxon>
        <taxon>Rhodobacterales</taxon>
        <taxon>Rhodobacter group</taxon>
        <taxon>Paenirhodobacter</taxon>
    </lineage>
</organism>
<dbReference type="GO" id="GO:0020037">
    <property type="term" value="F:heme binding"/>
    <property type="evidence" value="ECO:0007669"/>
    <property type="project" value="InterPro"/>
</dbReference>
<keyword evidence="5" id="KW-0732">Signal</keyword>
<accession>A0A443LEQ0</accession>
<keyword evidence="3 4" id="KW-0408">Iron</keyword>
<comment type="caution">
    <text evidence="7">The sequence shown here is derived from an EMBL/GenBank/DDBJ whole genome shotgun (WGS) entry which is preliminary data.</text>
</comment>
<evidence type="ECO:0000256" key="5">
    <source>
        <dbReference type="SAM" id="SignalP"/>
    </source>
</evidence>
<keyword evidence="8" id="KW-1185">Reference proteome</keyword>
<dbReference type="Proteomes" id="UP000286594">
    <property type="component" value="Unassembled WGS sequence"/>
</dbReference>
<dbReference type="GO" id="GO:0009055">
    <property type="term" value="F:electron transfer activity"/>
    <property type="evidence" value="ECO:0007669"/>
    <property type="project" value="InterPro"/>
</dbReference>
<gene>
    <name evidence="7" type="ORF">EOW65_11195</name>
</gene>
<dbReference type="GO" id="GO:0046872">
    <property type="term" value="F:metal ion binding"/>
    <property type="evidence" value="ECO:0007669"/>
    <property type="project" value="UniProtKB-KW"/>
</dbReference>
<feature type="domain" description="Cytochrome c" evidence="6">
    <location>
        <begin position="20"/>
        <end position="114"/>
    </location>
</feature>
<dbReference type="InterPro" id="IPR036909">
    <property type="entry name" value="Cyt_c-like_dom_sf"/>
</dbReference>
<dbReference type="EMBL" id="SAVB01000014">
    <property type="protein sequence ID" value="RWR47654.1"/>
    <property type="molecule type" value="Genomic_DNA"/>
</dbReference>
<proteinExistence type="predicted"/>
<evidence type="ECO:0000256" key="3">
    <source>
        <dbReference type="ARBA" id="ARBA00023004"/>
    </source>
</evidence>
<evidence type="ECO:0000256" key="4">
    <source>
        <dbReference type="PROSITE-ProRule" id="PRU00433"/>
    </source>
</evidence>
<dbReference type="PANTHER" id="PTHR35008:SF8">
    <property type="entry name" value="ALCOHOL DEHYDROGENASE CYTOCHROME C SUBUNIT"/>
    <property type="match status" value="1"/>
</dbReference>
<dbReference type="Gene3D" id="1.10.760.10">
    <property type="entry name" value="Cytochrome c-like domain"/>
    <property type="match status" value="1"/>
</dbReference>
<protein>
    <submittedName>
        <fullName evidence="7">Cytochrome c</fullName>
    </submittedName>
</protein>
<sequence length="147" mass="14578">MILRATIAGAVLALAPLTPALAADGAAVFADVCTACHGANGVGTPGVAPPLADPPLWDRLGERAPAFLSGVLISGFSGTLMSQGVGYYGLVMPSQRDLSDAELAAVASYVLGTIAGTGMQVTVDEIAAARAAAPGHKALMEMRGGGM</sequence>
<keyword evidence="1 4" id="KW-0349">Heme</keyword>
<dbReference type="Pfam" id="PF00034">
    <property type="entry name" value="Cytochrom_C"/>
    <property type="match status" value="1"/>
</dbReference>
<evidence type="ECO:0000259" key="6">
    <source>
        <dbReference type="PROSITE" id="PS51007"/>
    </source>
</evidence>
<dbReference type="OrthoDB" id="70223at2"/>